<organism evidence="4 5">
    <name type="scientific">Alkalibacterium thalassium</name>
    <dbReference type="NCBI Taxonomy" id="426701"/>
    <lineage>
        <taxon>Bacteria</taxon>
        <taxon>Bacillati</taxon>
        <taxon>Bacillota</taxon>
        <taxon>Bacilli</taxon>
        <taxon>Lactobacillales</taxon>
        <taxon>Carnobacteriaceae</taxon>
        <taxon>Alkalibacterium</taxon>
    </lineage>
</organism>
<keyword evidence="5" id="KW-1185">Reference proteome</keyword>
<evidence type="ECO:0000313" key="4">
    <source>
        <dbReference type="EMBL" id="SDK73514.1"/>
    </source>
</evidence>
<dbReference type="Gene3D" id="3.10.450.40">
    <property type="match status" value="2"/>
</dbReference>
<dbReference type="PROSITE" id="PS51257">
    <property type="entry name" value="PROKAR_LIPOPROTEIN"/>
    <property type="match status" value="1"/>
</dbReference>
<evidence type="ECO:0000256" key="1">
    <source>
        <dbReference type="SAM" id="MobiDB-lite"/>
    </source>
</evidence>
<dbReference type="Pfam" id="PF03413">
    <property type="entry name" value="PepSY"/>
    <property type="match status" value="2"/>
</dbReference>
<name>A0A1G9EBL5_9LACT</name>
<protein>
    <submittedName>
        <fullName evidence="4">Peptidase propeptide and YPEB domain-containing protein</fullName>
    </submittedName>
</protein>
<feature type="compositionally biased region" description="Acidic residues" evidence="1">
    <location>
        <begin position="25"/>
        <end position="81"/>
    </location>
</feature>
<keyword evidence="2" id="KW-0732">Signal</keyword>
<evidence type="ECO:0000313" key="5">
    <source>
        <dbReference type="Proteomes" id="UP000199433"/>
    </source>
</evidence>
<reference evidence="5" key="1">
    <citation type="submission" date="2016-10" db="EMBL/GenBank/DDBJ databases">
        <authorList>
            <person name="Varghese N."/>
            <person name="Submissions S."/>
        </authorList>
    </citation>
    <scope>NUCLEOTIDE SEQUENCE [LARGE SCALE GENOMIC DNA]</scope>
    <source>
        <strain evidence="5">DSM 19181</strain>
    </source>
</reference>
<feature type="signal peptide" evidence="2">
    <location>
        <begin position="1"/>
        <end position="21"/>
    </location>
</feature>
<dbReference type="AlphaFoldDB" id="A0A1G9EBL5"/>
<dbReference type="InterPro" id="IPR025711">
    <property type="entry name" value="PepSY"/>
</dbReference>
<accession>A0A1G9EBL5</accession>
<sequence>MSTSKAIRLGVLSLSASLLLAACDDNDTQDTTPVEDDTEQTGDTDAGDDTAADNTGEDDPDDTAADNTSDDETDGAADDATDSQGIQGMTFSVSLDDAIDQFYETFGSEDINISSIQFDYDDGRYLYEFEGWDGQYEYELDIDAETGEIVQQEQDDDVDSGDILDLEGIISPEEAMEAALDASGSGYVEEWGLEVEDGRTIYDIDVEGGSDQQVDAQTGDVL</sequence>
<dbReference type="RefSeq" id="WP_091268495.1">
    <property type="nucleotide sequence ID" value="NZ_FNFK01000057.1"/>
</dbReference>
<feature type="region of interest" description="Disordered" evidence="1">
    <location>
        <begin position="25"/>
        <end position="85"/>
    </location>
</feature>
<gene>
    <name evidence="4" type="ORF">SAMN04488098_10574</name>
</gene>
<feature type="chain" id="PRO_5011489835" evidence="2">
    <location>
        <begin position="22"/>
        <end position="222"/>
    </location>
</feature>
<dbReference type="Proteomes" id="UP000199433">
    <property type="component" value="Unassembled WGS sequence"/>
</dbReference>
<dbReference type="OrthoDB" id="2166913at2"/>
<proteinExistence type="predicted"/>
<dbReference type="STRING" id="426701.SAMN04488098_10574"/>
<feature type="domain" description="PepSY" evidence="3">
    <location>
        <begin position="93"/>
        <end position="150"/>
    </location>
</feature>
<feature type="domain" description="PepSY" evidence="3">
    <location>
        <begin position="170"/>
        <end position="222"/>
    </location>
</feature>
<evidence type="ECO:0000259" key="3">
    <source>
        <dbReference type="Pfam" id="PF03413"/>
    </source>
</evidence>
<dbReference type="EMBL" id="FNFK01000057">
    <property type="protein sequence ID" value="SDK73514.1"/>
    <property type="molecule type" value="Genomic_DNA"/>
</dbReference>
<evidence type="ECO:0000256" key="2">
    <source>
        <dbReference type="SAM" id="SignalP"/>
    </source>
</evidence>